<organism evidence="2">
    <name type="scientific">Petromyces alliaceus</name>
    <name type="common">Aspergillus alliaceus</name>
    <dbReference type="NCBI Taxonomy" id="209559"/>
    <lineage>
        <taxon>Eukaryota</taxon>
        <taxon>Fungi</taxon>
        <taxon>Dikarya</taxon>
        <taxon>Ascomycota</taxon>
        <taxon>Pezizomycotina</taxon>
        <taxon>Eurotiomycetes</taxon>
        <taxon>Eurotiomycetidae</taxon>
        <taxon>Eurotiales</taxon>
        <taxon>Aspergillaceae</taxon>
        <taxon>Aspergillus</taxon>
        <taxon>Aspergillus subgen. Circumdati</taxon>
    </lineage>
</organism>
<reference evidence="2" key="1">
    <citation type="submission" date="2019-04" db="EMBL/GenBank/DDBJ databases">
        <title>Friends and foes A comparative genomics studyof 23 Aspergillus species from section Flavi.</title>
        <authorList>
            <consortium name="DOE Joint Genome Institute"/>
            <person name="Kjaerbolling I."/>
            <person name="Vesth T."/>
            <person name="Frisvad J.C."/>
            <person name="Nybo J.L."/>
            <person name="Theobald S."/>
            <person name="Kildgaard S."/>
            <person name="Isbrandt T."/>
            <person name="Kuo A."/>
            <person name="Sato A."/>
            <person name="Lyhne E.K."/>
            <person name="Kogle M.E."/>
            <person name="Wiebenga A."/>
            <person name="Kun R.S."/>
            <person name="Lubbers R.J."/>
            <person name="Makela M.R."/>
            <person name="Barry K."/>
            <person name="Chovatia M."/>
            <person name="Clum A."/>
            <person name="Daum C."/>
            <person name="Haridas S."/>
            <person name="He G."/>
            <person name="LaButti K."/>
            <person name="Lipzen A."/>
            <person name="Mondo S."/>
            <person name="Riley R."/>
            <person name="Salamov A."/>
            <person name="Simmons B.A."/>
            <person name="Magnuson J.K."/>
            <person name="Henrissat B."/>
            <person name="Mortensen U.H."/>
            <person name="Larsen T.O."/>
            <person name="Devries R.P."/>
            <person name="Grigoriev I.V."/>
            <person name="Machida M."/>
            <person name="Baker S.E."/>
            <person name="Andersen M.R."/>
        </authorList>
    </citation>
    <scope>NUCLEOTIDE SEQUENCE [LARGE SCALE GENOMIC DNA]</scope>
    <source>
        <strain evidence="2">IBT 14317</strain>
    </source>
</reference>
<keyword evidence="1" id="KW-0472">Membrane</keyword>
<proteinExistence type="predicted"/>
<accession>A0A5N7CJ87</accession>
<evidence type="ECO:0000256" key="1">
    <source>
        <dbReference type="SAM" id="Phobius"/>
    </source>
</evidence>
<dbReference type="Proteomes" id="UP000326877">
    <property type="component" value="Unassembled WGS sequence"/>
</dbReference>
<name>A0A5N7CJ87_PETAA</name>
<gene>
    <name evidence="2" type="ORF">BDV23DRAFT_10902</name>
</gene>
<sequence>MTCSLVGHGLMVRLFAVYYFLGEMIILYRYGVQRAKVIPAFPTMGHTDRT</sequence>
<feature type="transmembrane region" description="Helical" evidence="1">
    <location>
        <begin position="6"/>
        <end position="28"/>
    </location>
</feature>
<protein>
    <submittedName>
        <fullName evidence="2">Uncharacterized protein</fullName>
    </submittedName>
</protein>
<evidence type="ECO:0000313" key="2">
    <source>
        <dbReference type="EMBL" id="KAE8394272.1"/>
    </source>
</evidence>
<keyword evidence="1" id="KW-1133">Transmembrane helix</keyword>
<keyword evidence="1" id="KW-0812">Transmembrane</keyword>
<dbReference type="EMBL" id="ML735224">
    <property type="protein sequence ID" value="KAE8394272.1"/>
    <property type="molecule type" value="Genomic_DNA"/>
</dbReference>
<dbReference type="AlphaFoldDB" id="A0A5N7CJ87"/>